<feature type="transmembrane region" description="Helical" evidence="2">
    <location>
        <begin position="277"/>
        <end position="297"/>
    </location>
</feature>
<keyword evidence="2" id="KW-1133">Transmembrane helix</keyword>
<organism evidence="4 5">
    <name type="scientific">Aeromicrobium senzhongii</name>
    <dbReference type="NCBI Taxonomy" id="2663859"/>
    <lineage>
        <taxon>Bacteria</taxon>
        <taxon>Bacillati</taxon>
        <taxon>Actinomycetota</taxon>
        <taxon>Actinomycetes</taxon>
        <taxon>Propionibacteriales</taxon>
        <taxon>Nocardioidaceae</taxon>
        <taxon>Aeromicrobium</taxon>
    </lineage>
</organism>
<feature type="transmembrane region" description="Helical" evidence="2">
    <location>
        <begin position="309"/>
        <end position="334"/>
    </location>
</feature>
<feature type="transmembrane region" description="Helical" evidence="2">
    <location>
        <begin position="1123"/>
        <end position="1142"/>
    </location>
</feature>
<dbReference type="InterPro" id="IPR021798">
    <property type="entry name" value="AftD_N"/>
</dbReference>
<evidence type="ECO:0000259" key="3">
    <source>
        <dbReference type="Pfam" id="PF11847"/>
    </source>
</evidence>
<dbReference type="Proteomes" id="UP000620591">
    <property type="component" value="Unassembled WGS sequence"/>
</dbReference>
<proteinExistence type="predicted"/>
<gene>
    <name evidence="4" type="ORF">IBG24_00740</name>
</gene>
<dbReference type="Pfam" id="PF11847">
    <property type="entry name" value="GT-C_AftD"/>
    <property type="match status" value="1"/>
</dbReference>
<dbReference type="AlphaFoldDB" id="A0A8I0ERH1"/>
<keyword evidence="2" id="KW-0472">Membrane</keyword>
<dbReference type="RefSeq" id="WP_187768303.1">
    <property type="nucleotide sequence ID" value="NZ_JACTVM010000001.1"/>
</dbReference>
<protein>
    <submittedName>
        <fullName evidence="4">DUF3367 domain-containing protein</fullName>
    </submittedName>
</protein>
<feature type="transmembrane region" description="Helical" evidence="2">
    <location>
        <begin position="1194"/>
        <end position="1216"/>
    </location>
</feature>
<feature type="transmembrane region" description="Helical" evidence="2">
    <location>
        <begin position="76"/>
        <end position="97"/>
    </location>
</feature>
<sequence length="1264" mass="130913">MAILPWVVAPGRIQPDTKLDLTVAPWDYLSRALYAWNSHAGLGELQNQAYGYLFPLGPVMGLSEAAGLPDWAAQRIWWSLLLVVGFLGTHLVARRIVGLSTDLALVAAALYTLAPRVVTVLPEISIEAWPGAVAPWLVLVAWTMVRPGTTTRQLVRASAWTGLLTFALGGVNATASAVVLAMPLLVILTAPRAARRGRALLAWGTGVVVGAAWWLVPLLVLGRYGYPFLGFIETARITTAVTSVPNILRGADHWIAYILDAESHPVWQSGWVQAQGLVAIVSGMVVAGAGVAGLLLLGRDRERSHAVRFLVGSALVGVVAMAIGHAGALGSPFAGPVRDFLDGVGAALRNVHKADPLVRLPLALGVGVLVARGLGRSRRLPRAVTVAVVVAAIVSPTALWSGRGGDANSYAEIPAAWSQAAEEIDALAEQDGGSTLVLPAARTAEFTWGKTSDEPLVALADSPIIVRASAPLGHPGATRLLDRIDEAVSSGTAQPGLAQVLARMGVTRVVVRHGVLPLVQAVSADRVEQTLAASPGFTQQGRFGDLSVWTVDGASGDLVEAVHADAGVRVAGGPEALVDLTAQGLPPGTWTTIEPGAMDPDVVTDSVRWRQFNSGRPAQLAHGPTLTAEDDAPTVIGARDLPPAGDPATQPVREWVGLRDVHASSSGADPFASSWSGTRSGPAAALDGDSGTAWLTDEETAGRLTLTLPGPTRLGTVTVRAAETTPAVDAVTLVAHRPDGTSRRVRVTLDGGSGSADLGTERFDRLDVVLPTSPRPVVRGIAEVSSDAHAWGSRIAVPGTVDLADTSVVLSPLDEDAAAPRWAIRSTGAASVPVSVTARARRGSALETLLDAPTVFTSDDRMGDDPAHRPGAAFDGDPATSWRVPADRDAAEVEVQLPEGTSFGRLESTGTGLAAIRASAGGRVSTLPATGGSIERSGDRITLTFVRAPGEGDWAVPEVDFSAIEPAESLEVPCSPISVGDSVLRFGGTVDRADVAAGAPLELSPCGPSRARVDAGVVDVRADLPAPFEVERIVLGTFGPTPASGRTVESRETSPGRIVAEVGPGEDAVLLTTQGANDGWRATADGRELDPVVVDGWRQGFRLPAAVSGEVVIDFAPTNAHRWGLAIGPVALLLLLAVLLVTRRSRLPWDRWPAPDSVPDRRIGWAVSGVVGLLCGGPAGLGAAVVAWCVPRRFVVPAAIVAMTVGGAAMAALGVVERTSAGAILGQAAGLFTLALVCRAPFERALPSGSDARPATTTPTPAPR</sequence>
<feature type="compositionally biased region" description="Polar residues" evidence="1">
    <location>
        <begin position="666"/>
        <end position="679"/>
    </location>
</feature>
<feature type="domain" description="Alpha-(1-&gt;3)-arabinofuranosyltransferase N-terminal GT-C" evidence="3">
    <location>
        <begin position="4"/>
        <end position="628"/>
    </location>
</feature>
<feature type="transmembrane region" description="Helical" evidence="2">
    <location>
        <begin position="165"/>
        <end position="188"/>
    </location>
</feature>
<dbReference type="EMBL" id="JACTVM010000001">
    <property type="protein sequence ID" value="MBC9224835.1"/>
    <property type="molecule type" value="Genomic_DNA"/>
</dbReference>
<evidence type="ECO:0000256" key="1">
    <source>
        <dbReference type="SAM" id="MobiDB-lite"/>
    </source>
</evidence>
<name>A0A8I0ERH1_9ACTN</name>
<feature type="transmembrane region" description="Helical" evidence="2">
    <location>
        <begin position="1163"/>
        <end position="1188"/>
    </location>
</feature>
<comment type="caution">
    <text evidence="4">The sequence shown here is derived from an EMBL/GenBank/DDBJ whole genome shotgun (WGS) entry which is preliminary data.</text>
</comment>
<evidence type="ECO:0000313" key="5">
    <source>
        <dbReference type="Proteomes" id="UP000620591"/>
    </source>
</evidence>
<evidence type="ECO:0000313" key="4">
    <source>
        <dbReference type="EMBL" id="MBC9224835.1"/>
    </source>
</evidence>
<feature type="region of interest" description="Disordered" evidence="1">
    <location>
        <begin position="666"/>
        <end position="689"/>
    </location>
</feature>
<accession>A0A8I0ERH1</accession>
<feature type="transmembrane region" description="Helical" evidence="2">
    <location>
        <begin position="200"/>
        <end position="221"/>
    </location>
</feature>
<evidence type="ECO:0000256" key="2">
    <source>
        <dbReference type="SAM" id="Phobius"/>
    </source>
</evidence>
<keyword evidence="2" id="KW-0812">Transmembrane</keyword>
<reference evidence="4" key="1">
    <citation type="submission" date="2020-09" db="EMBL/GenBank/DDBJ databases">
        <title>Novel species in genus Aeromicrobium.</title>
        <authorList>
            <person name="Zhang G."/>
        </authorList>
    </citation>
    <scope>NUCLEOTIDE SEQUENCE</scope>
    <source>
        <strain evidence="4">Zg-636</strain>
    </source>
</reference>
<dbReference type="GO" id="GO:0016740">
    <property type="term" value="F:transferase activity"/>
    <property type="evidence" value="ECO:0007669"/>
    <property type="project" value="InterPro"/>
</dbReference>